<accession>A0A3S7X4J9</accession>
<dbReference type="EMBL" id="CP029530">
    <property type="protein sequence ID" value="AYU81345.1"/>
    <property type="molecule type" value="Genomic_DNA"/>
</dbReference>
<keyword evidence="1" id="KW-0732">Signal</keyword>
<keyword evidence="4" id="KW-1185">Reference proteome</keyword>
<dbReference type="EMBL" id="RHLC01000006">
    <property type="protein sequence ID" value="TPP42616.1"/>
    <property type="molecule type" value="Genomic_DNA"/>
</dbReference>
<evidence type="ECO:0000256" key="1">
    <source>
        <dbReference type="SAM" id="SignalP"/>
    </source>
</evidence>
<dbReference type="Proteomes" id="UP000274082">
    <property type="component" value="Chromosome 31"/>
</dbReference>
<evidence type="ECO:0000313" key="5">
    <source>
        <dbReference type="Proteomes" id="UP000318447"/>
    </source>
</evidence>
<dbReference type="VEuPathDB" id="TriTrypDB:LDHU3_31.2550"/>
<dbReference type="Proteomes" id="UP000318447">
    <property type="component" value="Unassembled WGS sequence"/>
</dbReference>
<protein>
    <submittedName>
        <fullName evidence="2">Uncharacterized protein</fullName>
    </submittedName>
</protein>
<proteinExistence type="predicted"/>
<reference evidence="2 4" key="1">
    <citation type="journal article" date="2018" name="Sci. Rep.">
        <title>A complete Leishmania donovani reference genome identifies novel genetic variations associated with virulence.</title>
        <authorList>
            <person name="Lypaczewski P."/>
            <person name="Hoshizaki J."/>
            <person name="Zhang W.-W."/>
            <person name="McCall L.-I."/>
            <person name="Torcivia-Rodriguez J."/>
            <person name="Simonyan V."/>
            <person name="Kaur A."/>
            <person name="Dewar K."/>
            <person name="Matlashewski G."/>
        </authorList>
    </citation>
    <scope>NUCLEOTIDE SEQUENCE [LARGE SCALE GENOMIC DNA]</scope>
    <source>
        <strain evidence="2 4">LdCL</strain>
    </source>
</reference>
<feature type="chain" id="PRO_5044600680" evidence="1">
    <location>
        <begin position="26"/>
        <end position="112"/>
    </location>
</feature>
<evidence type="ECO:0000313" key="3">
    <source>
        <dbReference type="EMBL" id="TPP42616.1"/>
    </source>
</evidence>
<reference evidence="5" key="2">
    <citation type="submission" date="2019-02" db="EMBL/GenBank/DDBJ databases">
        <title>FDA dAtabase for Regulatory Grade micrObial Sequences (FDA-ARGOS): Supporting development and validation of Infectious Disease Dx tests.</title>
        <authorList>
            <person name="Duncan R."/>
            <person name="Fisher C."/>
            <person name="Tallon L."/>
            <person name="Sadzewicz L."/>
            <person name="Sengamalay N."/>
            <person name="Ott S."/>
            <person name="Godinez A."/>
            <person name="Nagaraj S."/>
            <person name="Vavikolanu K."/>
            <person name="Nadendla S."/>
            <person name="Aluvathingal J."/>
            <person name="Sichtig H."/>
        </authorList>
    </citation>
    <scope>NUCLEOTIDE SEQUENCE [LARGE SCALE GENOMIC DNA]</scope>
    <source>
        <strain evidence="5">FDAARGOS_361</strain>
    </source>
</reference>
<sequence length="112" mass="12168">MQTRSIQPRLLISVLLLCLPVCALGGVANYDSYTAAHKARTCKFLKALIASYPLLEDFTLGTFHHWSYVDSAMMDVRFYPGVISAADLLPAVPPDVPGSSNHLTSTGSQRAE</sequence>
<organism evidence="2 4">
    <name type="scientific">Leishmania donovani</name>
    <dbReference type="NCBI Taxonomy" id="5661"/>
    <lineage>
        <taxon>Eukaryota</taxon>
        <taxon>Discoba</taxon>
        <taxon>Euglenozoa</taxon>
        <taxon>Kinetoplastea</taxon>
        <taxon>Metakinetoplastina</taxon>
        <taxon>Trypanosomatida</taxon>
        <taxon>Trypanosomatidae</taxon>
        <taxon>Leishmaniinae</taxon>
        <taxon>Leishmania</taxon>
    </lineage>
</organism>
<feature type="signal peptide" evidence="1">
    <location>
        <begin position="1"/>
        <end position="25"/>
    </location>
</feature>
<dbReference type="AlphaFoldDB" id="A0A3S7X4J9"/>
<evidence type="ECO:0000313" key="4">
    <source>
        <dbReference type="Proteomes" id="UP000274082"/>
    </source>
</evidence>
<gene>
    <name evidence="3" type="ORF">CGC21_11505</name>
    <name evidence="2" type="ORF">LdCL_310021800</name>
</gene>
<name>A0A3S7X4J9_LEIDO</name>
<evidence type="ECO:0000313" key="2">
    <source>
        <dbReference type="EMBL" id="AYU81345.1"/>
    </source>
</evidence>
<dbReference type="VEuPathDB" id="TriTrypDB:LdCL_310021800"/>
<reference evidence="3" key="3">
    <citation type="submission" date="2019-02" db="EMBL/GenBank/DDBJ databases">
        <title>FDA dAtabase for Regulatory Grade micrObial Sequences (FDA-ARGOS): Supporting development and validation of Infectious Disease Dx tests.</title>
        <authorList>
            <person name="Duncan R."/>
            <person name="Fisher C."/>
            <person name="Tallon L.J."/>
            <person name="Sadzewicz L."/>
            <person name="Sengamalay N."/>
            <person name="Ott S."/>
            <person name="Godinez A."/>
            <person name="Nagaraj S."/>
            <person name="Nadendla S."/>
            <person name="Sichtig H."/>
        </authorList>
    </citation>
    <scope>NUCLEOTIDE SEQUENCE</scope>
    <source>
        <strain evidence="3">FDAARGOS_361</strain>
    </source>
</reference>